<sequence>MASHHSPLTYTQETLFGQAIDGPIAALWQSRQEGFVKGVEKKKIYWCKLTNPNHKKAVLVVNGRIESSWKYQELFYDLYRQGFDVYSFDHRGQGLSERLLSDSDMGHVYDFTDYVDDMDEVLKAHDLSHYKHNFIIAHSMGGAIATRYLQTRPNHPFTGLILSAPMFGINLPWYLSPIAIPVTQIMSAISTLPRYAPGHQPYFPKPFEDNPLSQSHDRYQWFRNLYTEKPELQVGGPSTRWVWQGLMAAKQCFLLTRQIKVPVLLIQAQNDRIVSNLAQKRFIDKLRKTNPATELLTIEGAQHEILFESDQYRNQALDAIFRFMNEHQEQNTHK</sequence>
<dbReference type="InterPro" id="IPR051044">
    <property type="entry name" value="MAG_DAG_Lipase"/>
</dbReference>
<dbReference type="Proteomes" id="UP000031977">
    <property type="component" value="Unassembled WGS sequence"/>
</dbReference>
<dbReference type="STRING" id="50718.SU60_09210"/>
<reference evidence="2 3" key="1">
    <citation type="submission" date="2015-01" db="EMBL/GenBank/DDBJ databases">
        <title>Draft genome of Vibrio mytili type strain CAIM 528.</title>
        <authorList>
            <person name="Gonzalez-Castillo A."/>
            <person name="Gomez-Gil B."/>
            <person name="Enciso-Ibarra J."/>
        </authorList>
    </citation>
    <scope>NUCLEOTIDE SEQUENCE [LARGE SCALE GENOMIC DNA]</scope>
    <source>
        <strain evidence="2 3">CAIM 528</strain>
    </source>
</reference>
<evidence type="ECO:0000313" key="2">
    <source>
        <dbReference type="EMBL" id="KIN11133.1"/>
    </source>
</evidence>
<dbReference type="AlphaFoldDB" id="A0A0C3E9S9"/>
<dbReference type="Pfam" id="PF12146">
    <property type="entry name" value="Hydrolase_4"/>
    <property type="match status" value="1"/>
</dbReference>
<protein>
    <submittedName>
        <fullName evidence="2">Lysophospholipase</fullName>
    </submittedName>
</protein>
<dbReference type="PANTHER" id="PTHR11614">
    <property type="entry name" value="PHOSPHOLIPASE-RELATED"/>
    <property type="match status" value="1"/>
</dbReference>
<dbReference type="InterPro" id="IPR029058">
    <property type="entry name" value="AB_hydrolase_fold"/>
</dbReference>
<dbReference type="Gene3D" id="3.40.50.1820">
    <property type="entry name" value="alpha/beta hydrolase"/>
    <property type="match status" value="1"/>
</dbReference>
<feature type="domain" description="Serine aminopeptidase S33" evidence="1">
    <location>
        <begin position="53"/>
        <end position="310"/>
    </location>
</feature>
<evidence type="ECO:0000259" key="1">
    <source>
        <dbReference type="Pfam" id="PF12146"/>
    </source>
</evidence>
<organism evidence="2 3">
    <name type="scientific">Vibrio mytili</name>
    <dbReference type="NCBI Taxonomy" id="50718"/>
    <lineage>
        <taxon>Bacteria</taxon>
        <taxon>Pseudomonadati</taxon>
        <taxon>Pseudomonadota</taxon>
        <taxon>Gammaproteobacteria</taxon>
        <taxon>Vibrionales</taxon>
        <taxon>Vibrionaceae</taxon>
        <taxon>Vibrio</taxon>
    </lineage>
</organism>
<keyword evidence="3" id="KW-1185">Reference proteome</keyword>
<dbReference type="EMBL" id="JXOK01000033">
    <property type="protein sequence ID" value="KIN11133.1"/>
    <property type="molecule type" value="Genomic_DNA"/>
</dbReference>
<proteinExistence type="predicted"/>
<dbReference type="RefSeq" id="WP_041155272.1">
    <property type="nucleotide sequence ID" value="NZ_CBCRVP010000030.1"/>
</dbReference>
<dbReference type="OrthoDB" id="9788260at2"/>
<evidence type="ECO:0000313" key="3">
    <source>
        <dbReference type="Proteomes" id="UP000031977"/>
    </source>
</evidence>
<dbReference type="SUPFAM" id="SSF53474">
    <property type="entry name" value="alpha/beta-Hydrolases"/>
    <property type="match status" value="1"/>
</dbReference>
<accession>A0A0C3E9S9</accession>
<gene>
    <name evidence="2" type="ORF">SU60_09210</name>
</gene>
<comment type="caution">
    <text evidence="2">The sequence shown here is derived from an EMBL/GenBank/DDBJ whole genome shotgun (WGS) entry which is preliminary data.</text>
</comment>
<name>A0A0C3E9S9_9VIBR</name>
<dbReference type="InterPro" id="IPR022742">
    <property type="entry name" value="Hydrolase_4"/>
</dbReference>